<evidence type="ECO:0000256" key="3">
    <source>
        <dbReference type="ARBA" id="ARBA00023004"/>
    </source>
</evidence>
<name>A0A158IGJ5_9BURK</name>
<dbReference type="GO" id="GO:0009055">
    <property type="term" value="F:electron transfer activity"/>
    <property type="evidence" value="ECO:0007669"/>
    <property type="project" value="InterPro"/>
</dbReference>
<dbReference type="Proteomes" id="UP000054977">
    <property type="component" value="Unassembled WGS sequence"/>
</dbReference>
<dbReference type="Pfam" id="PF00034">
    <property type="entry name" value="Cytochrom_C"/>
    <property type="match status" value="1"/>
</dbReference>
<organism evidence="7 8">
    <name type="scientific">Caballeronia humi</name>
    <dbReference type="NCBI Taxonomy" id="326474"/>
    <lineage>
        <taxon>Bacteria</taxon>
        <taxon>Pseudomonadati</taxon>
        <taxon>Pseudomonadota</taxon>
        <taxon>Betaproteobacteria</taxon>
        <taxon>Burkholderiales</taxon>
        <taxon>Burkholderiaceae</taxon>
        <taxon>Caballeronia</taxon>
    </lineage>
</organism>
<dbReference type="InterPro" id="IPR051459">
    <property type="entry name" value="Cytochrome_c-type_DH"/>
</dbReference>
<gene>
    <name evidence="7" type="ORF">AWB65_04784</name>
</gene>
<evidence type="ECO:0000259" key="6">
    <source>
        <dbReference type="PROSITE" id="PS51007"/>
    </source>
</evidence>
<reference evidence="7" key="1">
    <citation type="submission" date="2016-01" db="EMBL/GenBank/DDBJ databases">
        <authorList>
            <person name="Peeters C."/>
        </authorList>
    </citation>
    <scope>NUCLEOTIDE SEQUENCE [LARGE SCALE GENOMIC DNA]</scope>
    <source>
        <strain evidence="7">LMG 22934</strain>
    </source>
</reference>
<dbReference type="GO" id="GO:0046872">
    <property type="term" value="F:metal ion binding"/>
    <property type="evidence" value="ECO:0007669"/>
    <property type="project" value="UniProtKB-KW"/>
</dbReference>
<dbReference type="Gene3D" id="1.10.760.10">
    <property type="entry name" value="Cytochrome c-like domain"/>
    <property type="match status" value="1"/>
</dbReference>
<dbReference type="InterPro" id="IPR036909">
    <property type="entry name" value="Cyt_c-like_dom_sf"/>
</dbReference>
<sequence>MKNLRPLMMAVALATASQLALPQTVQFPGGKATFDGKCAVCHQAGGKGMDGLAPPLVEYPGKYADSKEGRAQLGHTVLYGMFGPIKVKDKTYNFKMPGFGALTDAEIADVLNYVVFDVNAQHGSAKPFDAAEIQALRASTLDASAVYKQRDAVIRGLGL</sequence>
<evidence type="ECO:0000256" key="4">
    <source>
        <dbReference type="PROSITE-ProRule" id="PRU00433"/>
    </source>
</evidence>
<keyword evidence="5" id="KW-0732">Signal</keyword>
<keyword evidence="2 4" id="KW-0479">Metal-binding</keyword>
<feature type="domain" description="Cytochrome c" evidence="6">
    <location>
        <begin position="25"/>
        <end position="118"/>
    </location>
</feature>
<keyword evidence="3 4" id="KW-0408">Iron</keyword>
<keyword evidence="1 4" id="KW-0349">Heme</keyword>
<dbReference type="STRING" id="326474.AWB65_04784"/>
<comment type="caution">
    <text evidence="7">The sequence shown here is derived from an EMBL/GenBank/DDBJ whole genome shotgun (WGS) entry which is preliminary data.</text>
</comment>
<dbReference type="PANTHER" id="PTHR35008">
    <property type="entry name" value="BLL4482 PROTEIN-RELATED"/>
    <property type="match status" value="1"/>
</dbReference>
<dbReference type="PROSITE" id="PS51007">
    <property type="entry name" value="CYTC"/>
    <property type="match status" value="1"/>
</dbReference>
<feature type="signal peptide" evidence="5">
    <location>
        <begin position="1"/>
        <end position="22"/>
    </location>
</feature>
<dbReference type="EMBL" id="FCNW02000032">
    <property type="protein sequence ID" value="SAL55674.1"/>
    <property type="molecule type" value="Genomic_DNA"/>
</dbReference>
<evidence type="ECO:0000256" key="2">
    <source>
        <dbReference type="ARBA" id="ARBA00022723"/>
    </source>
</evidence>
<dbReference type="AlphaFoldDB" id="A0A158IGJ5"/>
<feature type="chain" id="PRO_5011109620" evidence="5">
    <location>
        <begin position="23"/>
        <end position="159"/>
    </location>
</feature>
<dbReference type="GO" id="GO:0020037">
    <property type="term" value="F:heme binding"/>
    <property type="evidence" value="ECO:0007669"/>
    <property type="project" value="InterPro"/>
</dbReference>
<evidence type="ECO:0000256" key="1">
    <source>
        <dbReference type="ARBA" id="ARBA00022617"/>
    </source>
</evidence>
<proteinExistence type="predicted"/>
<protein>
    <submittedName>
        <fullName evidence="7">Cytochrome c, class I</fullName>
    </submittedName>
</protein>
<dbReference type="SUPFAM" id="SSF46626">
    <property type="entry name" value="Cytochrome c"/>
    <property type="match status" value="1"/>
</dbReference>
<dbReference type="PANTHER" id="PTHR35008:SF8">
    <property type="entry name" value="ALCOHOL DEHYDROGENASE CYTOCHROME C SUBUNIT"/>
    <property type="match status" value="1"/>
</dbReference>
<keyword evidence="8" id="KW-1185">Reference proteome</keyword>
<dbReference type="InterPro" id="IPR009056">
    <property type="entry name" value="Cyt_c-like_dom"/>
</dbReference>
<evidence type="ECO:0000313" key="7">
    <source>
        <dbReference type="EMBL" id="SAL55674.1"/>
    </source>
</evidence>
<evidence type="ECO:0000313" key="8">
    <source>
        <dbReference type="Proteomes" id="UP000054977"/>
    </source>
</evidence>
<evidence type="ECO:0000256" key="5">
    <source>
        <dbReference type="SAM" id="SignalP"/>
    </source>
</evidence>
<dbReference type="RefSeq" id="WP_087669496.1">
    <property type="nucleotide sequence ID" value="NZ_FCNW02000032.1"/>
</dbReference>
<accession>A0A158IGJ5</accession>
<dbReference type="OrthoDB" id="9757546at2"/>